<proteinExistence type="inferred from homology"/>
<dbReference type="Proteomes" id="UP000515125">
    <property type="component" value="Unplaced"/>
</dbReference>
<feature type="compositionally biased region" description="Low complexity" evidence="4">
    <location>
        <begin position="774"/>
        <end position="792"/>
    </location>
</feature>
<dbReference type="SUPFAM" id="SSF52540">
    <property type="entry name" value="P-loop containing nucleoside triphosphate hydrolases"/>
    <property type="match status" value="1"/>
</dbReference>
<reference evidence="6" key="1">
    <citation type="submission" date="2025-08" db="UniProtKB">
        <authorList>
            <consortium name="RefSeq"/>
        </authorList>
    </citation>
    <scope>IDENTIFICATION</scope>
</reference>
<dbReference type="GO" id="GO:0005524">
    <property type="term" value="F:ATP binding"/>
    <property type="evidence" value="ECO:0007669"/>
    <property type="project" value="InterPro"/>
</dbReference>
<gene>
    <name evidence="6" type="primary">LOC34617618</name>
</gene>
<feature type="region of interest" description="Disordered" evidence="4">
    <location>
        <begin position="655"/>
        <end position="697"/>
    </location>
</feature>
<dbReference type="PANTHER" id="PTHR23359">
    <property type="entry name" value="NUCLEOTIDE KINASE"/>
    <property type="match status" value="1"/>
</dbReference>
<sequence length="810" mass="85309">MPIVPTALRFFKPASTGAVAAQARAGTAAAAAASASATAFLRSSQRRNPLQAKMDKPQTVFVLGGPGAGKGTQCQLLAQEFSIPHISAGDCLREEQANPNSPYSKLIDDCIRNGRIVPVRITLTLLLRKMLLAGFNGTFLIDGFPRNTDNLAGWLSMTSSENLPSELSRIATEFSAEAPLVEQCQSVLQKLGHDSLSSVPPADRNKAVPDLTLGELGQQLTVHPSAFGIIPRLVLFFECDEEEMIRRILKRGATSGRTDDNVESLRKRFSTFRESTMPIVSLFAATNCAVTINANQPIPRVWEDVKAAFEPIATSTEQDASKVTGPPLGAPELPSESAFEADLTYGQALVLRRCLFALRTVGVELRLSVLGSHKGTAVHRDIRAPSLPSSQALPRRRAASNTFPSGVSALPKYARAAIEGLGPGAGGSRLLRADRIVLAGGEASLRIDLFYSRCGVHSSAVIAASVSEHCLAARVPSFWLPPASAVCEDPRLPPVQGITFSGRELRAAAALCDFLGSSIGLYYRTPGVPLVALLGEWRTGPVKGWAGLLWTATSPSVFSTDATAADAAACGAEVSGGADTEEDEASCSAFLAVLRRLRLRQPTAAAAPSDAFPEFTAAGAGAAAEPAHTALTASHGFAALETSVEQSQRGARRISSCAVAESGAAAGRSSQREDWSTEESKEEALNLHDSRAAPVRRETDDVVTALAASVGAYAARVMQPSQAASAAAQTAEQAAERVDDEEAAPPTQRESVEASKTERYTEQISGPDGDDKSCSSSAESSSSSLSSVSASDVDAAKWLWCTSADDCWET</sequence>
<dbReference type="OrthoDB" id="442176at2759"/>
<dbReference type="InterPro" id="IPR027417">
    <property type="entry name" value="P-loop_NTPase"/>
</dbReference>
<dbReference type="GeneID" id="34617618"/>
<dbReference type="PRINTS" id="PR00094">
    <property type="entry name" value="ADENYLTKNASE"/>
</dbReference>
<evidence type="ECO:0000313" key="5">
    <source>
        <dbReference type="Proteomes" id="UP000515125"/>
    </source>
</evidence>
<protein>
    <submittedName>
        <fullName evidence="6">Uncharacterized protein LOC34617618</fullName>
    </submittedName>
</protein>
<organism evidence="5 6">
    <name type="scientific">Cyclospora cayetanensis</name>
    <dbReference type="NCBI Taxonomy" id="88456"/>
    <lineage>
        <taxon>Eukaryota</taxon>
        <taxon>Sar</taxon>
        <taxon>Alveolata</taxon>
        <taxon>Apicomplexa</taxon>
        <taxon>Conoidasida</taxon>
        <taxon>Coccidia</taxon>
        <taxon>Eucoccidiorida</taxon>
        <taxon>Eimeriorina</taxon>
        <taxon>Eimeriidae</taxon>
        <taxon>Cyclospora</taxon>
    </lineage>
</organism>
<dbReference type="HAMAP" id="MF_00235">
    <property type="entry name" value="Adenylate_kinase_Adk"/>
    <property type="match status" value="1"/>
</dbReference>
<evidence type="ECO:0000256" key="4">
    <source>
        <dbReference type="SAM" id="MobiDB-lite"/>
    </source>
</evidence>
<evidence type="ECO:0000256" key="3">
    <source>
        <dbReference type="ARBA" id="ARBA00022777"/>
    </source>
</evidence>
<evidence type="ECO:0000256" key="1">
    <source>
        <dbReference type="ARBA" id="ARBA00022679"/>
    </source>
</evidence>
<name>A0A6P6RVI9_9EIME</name>
<keyword evidence="2" id="KW-0547">Nucleotide-binding</keyword>
<accession>A0A6P6RVI9</accession>
<feature type="compositionally biased region" description="Basic and acidic residues" evidence="4">
    <location>
        <begin position="750"/>
        <end position="761"/>
    </location>
</feature>
<dbReference type="AlphaFoldDB" id="A0A6P6RVI9"/>
<dbReference type="GO" id="GO:0019205">
    <property type="term" value="F:nucleobase-containing compound kinase activity"/>
    <property type="evidence" value="ECO:0007669"/>
    <property type="project" value="InterPro"/>
</dbReference>
<keyword evidence="5" id="KW-1185">Reference proteome</keyword>
<evidence type="ECO:0000313" key="6">
    <source>
        <dbReference type="RefSeq" id="XP_026191487.1"/>
    </source>
</evidence>
<keyword evidence="1" id="KW-0808">Transferase</keyword>
<dbReference type="InterPro" id="IPR000850">
    <property type="entry name" value="Adenylat/UMP-CMP_kin"/>
</dbReference>
<dbReference type="Pfam" id="PF00406">
    <property type="entry name" value="ADK"/>
    <property type="match status" value="1"/>
</dbReference>
<dbReference type="CDD" id="cd01428">
    <property type="entry name" value="ADK"/>
    <property type="match status" value="1"/>
</dbReference>
<feature type="region of interest" description="Disordered" evidence="4">
    <location>
        <begin position="726"/>
        <end position="792"/>
    </location>
</feature>
<feature type="compositionally biased region" description="Basic and acidic residues" evidence="4">
    <location>
        <begin position="670"/>
        <end position="697"/>
    </location>
</feature>
<dbReference type="RefSeq" id="XP_026191487.1">
    <property type="nucleotide sequence ID" value="XM_026335702.1"/>
</dbReference>
<dbReference type="Gene3D" id="3.40.50.300">
    <property type="entry name" value="P-loop containing nucleotide triphosphate hydrolases"/>
    <property type="match status" value="1"/>
</dbReference>
<keyword evidence="3" id="KW-0418">Kinase</keyword>
<evidence type="ECO:0000256" key="2">
    <source>
        <dbReference type="ARBA" id="ARBA00022741"/>
    </source>
</evidence>
<dbReference type="GO" id="GO:0006139">
    <property type="term" value="P:nucleobase-containing compound metabolic process"/>
    <property type="evidence" value="ECO:0007669"/>
    <property type="project" value="InterPro"/>
</dbReference>